<dbReference type="InterPro" id="IPR001849">
    <property type="entry name" value="PH_domain"/>
</dbReference>
<dbReference type="Gene3D" id="2.30.29.30">
    <property type="entry name" value="Pleckstrin-homology domain (PH domain)/Phosphotyrosine-binding domain (PTB)"/>
    <property type="match status" value="1"/>
</dbReference>
<dbReference type="OrthoDB" id="323248at2759"/>
<comment type="caution">
    <text evidence="2">The sequence shown here is derived from an EMBL/GenBank/DDBJ whole genome shotgun (WGS) entry which is preliminary data.</text>
</comment>
<name>A0A1R2AVD1_9CILI</name>
<evidence type="ECO:0000313" key="2">
    <source>
        <dbReference type="EMBL" id="OMJ68486.1"/>
    </source>
</evidence>
<dbReference type="Pfam" id="PF00169">
    <property type="entry name" value="PH"/>
    <property type="match status" value="1"/>
</dbReference>
<dbReference type="InterPro" id="IPR011993">
    <property type="entry name" value="PH-like_dom_sf"/>
</dbReference>
<dbReference type="SMART" id="SM00233">
    <property type="entry name" value="PH"/>
    <property type="match status" value="1"/>
</dbReference>
<evidence type="ECO:0000259" key="1">
    <source>
        <dbReference type="PROSITE" id="PS50003"/>
    </source>
</evidence>
<sequence>MGNVCACDLAFRTRDLFQSELKLKPLKTTLKGTSKNEEVFIQYNTQLHNTNFSSLLLTSKSHSRPHSAFATLRKSINSDSDRISVYKSLQGNAKSIQEEIIYEGELEKYKPGISQKYTTRWCKLTNEGFGYFKNQWASACYSDPLNFIPTDQIKKIKVVKNRIQKVNPDLFEFEICVYNEDELLKLSRKTKGFSRMGSGKDLSASSWTVRQAEWFIGEKRFLFGAKDFDTFNIWIRKFEKVIRH</sequence>
<organism evidence="2 3">
    <name type="scientific">Stentor coeruleus</name>
    <dbReference type="NCBI Taxonomy" id="5963"/>
    <lineage>
        <taxon>Eukaryota</taxon>
        <taxon>Sar</taxon>
        <taxon>Alveolata</taxon>
        <taxon>Ciliophora</taxon>
        <taxon>Postciliodesmatophora</taxon>
        <taxon>Heterotrichea</taxon>
        <taxon>Heterotrichida</taxon>
        <taxon>Stentoridae</taxon>
        <taxon>Stentor</taxon>
    </lineage>
</organism>
<dbReference type="PROSITE" id="PS50003">
    <property type="entry name" value="PH_DOMAIN"/>
    <property type="match status" value="1"/>
</dbReference>
<feature type="domain" description="PH" evidence="1">
    <location>
        <begin position="99"/>
        <end position="243"/>
    </location>
</feature>
<dbReference type="Proteomes" id="UP000187209">
    <property type="component" value="Unassembled WGS sequence"/>
</dbReference>
<dbReference type="AlphaFoldDB" id="A0A1R2AVD1"/>
<gene>
    <name evidence="2" type="ORF">SteCoe_34052</name>
</gene>
<protein>
    <recommendedName>
        <fullName evidence="1">PH domain-containing protein</fullName>
    </recommendedName>
</protein>
<accession>A0A1R2AVD1</accession>
<proteinExistence type="predicted"/>
<dbReference type="SUPFAM" id="SSF50729">
    <property type="entry name" value="PH domain-like"/>
    <property type="match status" value="1"/>
</dbReference>
<reference evidence="2 3" key="1">
    <citation type="submission" date="2016-11" db="EMBL/GenBank/DDBJ databases">
        <title>The macronuclear genome of Stentor coeruleus: a giant cell with tiny introns.</title>
        <authorList>
            <person name="Slabodnick M."/>
            <person name="Ruby J.G."/>
            <person name="Reiff S.B."/>
            <person name="Swart E.C."/>
            <person name="Gosai S."/>
            <person name="Prabakaran S."/>
            <person name="Witkowska E."/>
            <person name="Larue G.E."/>
            <person name="Fisher S."/>
            <person name="Freeman R.M."/>
            <person name="Gunawardena J."/>
            <person name="Chu W."/>
            <person name="Stover N.A."/>
            <person name="Gregory B.D."/>
            <person name="Nowacki M."/>
            <person name="Derisi J."/>
            <person name="Roy S.W."/>
            <person name="Marshall W.F."/>
            <person name="Sood P."/>
        </authorList>
    </citation>
    <scope>NUCLEOTIDE SEQUENCE [LARGE SCALE GENOMIC DNA]</scope>
    <source>
        <strain evidence="2">WM001</strain>
    </source>
</reference>
<keyword evidence="3" id="KW-1185">Reference proteome</keyword>
<dbReference type="EMBL" id="MPUH01001323">
    <property type="protein sequence ID" value="OMJ68486.1"/>
    <property type="molecule type" value="Genomic_DNA"/>
</dbReference>
<evidence type="ECO:0000313" key="3">
    <source>
        <dbReference type="Proteomes" id="UP000187209"/>
    </source>
</evidence>